<accession>A0A4U1C6V9</accession>
<dbReference type="OrthoDB" id="9773278at2"/>
<dbReference type="PANTHER" id="PTHR23150:SF19">
    <property type="entry name" value="FORMYLGLYCINE-GENERATING ENZYME"/>
    <property type="match status" value="1"/>
</dbReference>
<dbReference type="InterPro" id="IPR005532">
    <property type="entry name" value="SUMF_dom"/>
</dbReference>
<gene>
    <name evidence="2" type="ORF">FA045_06205</name>
</gene>
<comment type="caution">
    <text evidence="2">The sequence shown here is derived from an EMBL/GenBank/DDBJ whole genome shotgun (WGS) entry which is preliminary data.</text>
</comment>
<feature type="domain" description="Sulfatase-modifying factor enzyme-like" evidence="1">
    <location>
        <begin position="45"/>
        <end position="437"/>
    </location>
</feature>
<dbReference type="InterPro" id="IPR051043">
    <property type="entry name" value="Sulfatase_Mod_Factor_Kinase"/>
</dbReference>
<dbReference type="GO" id="GO:0120147">
    <property type="term" value="F:formylglycine-generating oxidase activity"/>
    <property type="evidence" value="ECO:0007669"/>
    <property type="project" value="TreeGrafter"/>
</dbReference>
<dbReference type="Pfam" id="PF03781">
    <property type="entry name" value="FGE-sulfatase"/>
    <property type="match status" value="1"/>
</dbReference>
<organism evidence="2 3">
    <name type="scientific">Pedobacter cryotolerans</name>
    <dbReference type="NCBI Taxonomy" id="2571270"/>
    <lineage>
        <taxon>Bacteria</taxon>
        <taxon>Pseudomonadati</taxon>
        <taxon>Bacteroidota</taxon>
        <taxon>Sphingobacteriia</taxon>
        <taxon>Sphingobacteriales</taxon>
        <taxon>Sphingobacteriaceae</taxon>
        <taxon>Pedobacter</taxon>
    </lineage>
</organism>
<dbReference type="Gene3D" id="3.90.1580.10">
    <property type="entry name" value="paralog of FGE (formylglycine-generating enzyme)"/>
    <property type="match status" value="2"/>
</dbReference>
<dbReference type="EMBL" id="SWBO01000003">
    <property type="protein sequence ID" value="TKC01836.1"/>
    <property type="molecule type" value="Genomic_DNA"/>
</dbReference>
<dbReference type="AlphaFoldDB" id="A0A4U1C6V9"/>
<dbReference type="PROSITE" id="PS51257">
    <property type="entry name" value="PROKAR_LIPOPROTEIN"/>
    <property type="match status" value="1"/>
</dbReference>
<dbReference type="Proteomes" id="UP000310477">
    <property type="component" value="Unassembled WGS sequence"/>
</dbReference>
<dbReference type="PANTHER" id="PTHR23150">
    <property type="entry name" value="SULFATASE MODIFYING FACTOR 1, 2"/>
    <property type="match status" value="1"/>
</dbReference>
<evidence type="ECO:0000259" key="1">
    <source>
        <dbReference type="Pfam" id="PF03781"/>
    </source>
</evidence>
<dbReference type="RefSeq" id="WP_136875591.1">
    <property type="nucleotide sequence ID" value="NZ_SWBO01000003.1"/>
</dbReference>
<proteinExistence type="predicted"/>
<keyword evidence="3" id="KW-1185">Reference proteome</keyword>
<name>A0A4U1C6V9_9SPHI</name>
<evidence type="ECO:0000313" key="3">
    <source>
        <dbReference type="Proteomes" id="UP000310477"/>
    </source>
</evidence>
<dbReference type="SUPFAM" id="SSF56436">
    <property type="entry name" value="C-type lectin-like"/>
    <property type="match status" value="1"/>
</dbReference>
<reference evidence="2 3" key="1">
    <citation type="submission" date="2019-04" db="EMBL/GenBank/DDBJ databases">
        <title>Pedobacter sp. AR-2-6 sp. nov., isolated from Arctic soil.</title>
        <authorList>
            <person name="Dahal R.H."/>
            <person name="Kim D.-U."/>
        </authorList>
    </citation>
    <scope>NUCLEOTIDE SEQUENCE [LARGE SCALE GENOMIC DNA]</scope>
    <source>
        <strain evidence="2 3">AR-2-6</strain>
    </source>
</reference>
<sequence>MRNIYLFGFFIVCGFLASCSKGGSQSGELVGAYNRKFKNKTIPMGMVFIPAGRTLIGMTDEDQTFYSGNTSRMTSFPAFYMDQTEITNAEYRQFVNWVRDSVAITSLGKSGAPTLYKAQAAATAGGPAVTGQDNIDWKKVGDGKVLWGKNSTYKAKLQNMYYSGNDALPGKNEIDVRKLRYAFSYLDHNLEAAGRKNPNSSRQDYIQTYTDNPTPGKANEHPSVSVYPDTLVWKLDFSYSQNDPMVDAYFNHPSYDTYPVVGVSWDQANAFSYWRTALYRNVAAARKQPENGRLRYRLPTEQEFEYAARGGRTQTKYPWGGPYIKNTKGCLQANFKVGRGNYTDDGGLYTVDAKAYLPNDYGLYNMAGNVAEWTISAHNRSATSLLQDFSPNYTNVAKGAKVVRGGSWKDMGFFLQNSVATYEYQDKARSYIGFRCVSDFPGNALN</sequence>
<protein>
    <submittedName>
        <fullName evidence="2">Gliding motility-associated lipoprotein</fullName>
    </submittedName>
</protein>
<dbReference type="InterPro" id="IPR042095">
    <property type="entry name" value="SUMF_sf"/>
</dbReference>
<dbReference type="InterPro" id="IPR016187">
    <property type="entry name" value="CTDL_fold"/>
</dbReference>
<evidence type="ECO:0000313" key="2">
    <source>
        <dbReference type="EMBL" id="TKC01836.1"/>
    </source>
</evidence>
<keyword evidence="2" id="KW-0449">Lipoprotein</keyword>